<evidence type="ECO:0000313" key="11">
    <source>
        <dbReference type="Proteomes" id="UP000887226"/>
    </source>
</evidence>
<evidence type="ECO:0000256" key="3">
    <source>
        <dbReference type="ARBA" id="ARBA00019610"/>
    </source>
</evidence>
<comment type="subunit">
    <text evidence="8">Component of the Mediator complex.</text>
</comment>
<dbReference type="OrthoDB" id="5319830at2759"/>
<reference evidence="10" key="1">
    <citation type="journal article" date="2021" name="IMA Fungus">
        <title>Genomic characterization of three marine fungi, including Emericellopsis atlantica sp. nov. with signatures of a generalist lifestyle and marine biomass degradation.</title>
        <authorList>
            <person name="Hagestad O.C."/>
            <person name="Hou L."/>
            <person name="Andersen J.H."/>
            <person name="Hansen E.H."/>
            <person name="Altermark B."/>
            <person name="Li C."/>
            <person name="Kuhnert E."/>
            <person name="Cox R.J."/>
            <person name="Crous P.W."/>
            <person name="Spatafora J.W."/>
            <person name="Lail K."/>
            <person name="Amirebrahimi M."/>
            <person name="Lipzen A."/>
            <person name="Pangilinan J."/>
            <person name="Andreopoulos W."/>
            <person name="Hayes R.D."/>
            <person name="Ng V."/>
            <person name="Grigoriev I.V."/>
            <person name="Jackson S.A."/>
            <person name="Sutton T.D.S."/>
            <person name="Dobson A.D.W."/>
            <person name="Rama T."/>
        </authorList>
    </citation>
    <scope>NUCLEOTIDE SEQUENCE</scope>
    <source>
        <strain evidence="10">TRa3180A</strain>
    </source>
</reference>
<accession>A0A9P8CDN6</accession>
<feature type="region of interest" description="Disordered" evidence="9">
    <location>
        <begin position="58"/>
        <end position="78"/>
    </location>
</feature>
<evidence type="ECO:0000256" key="6">
    <source>
        <dbReference type="ARBA" id="ARBA00023242"/>
    </source>
</evidence>
<dbReference type="AlphaFoldDB" id="A0A9P8CDN6"/>
<evidence type="ECO:0000256" key="2">
    <source>
        <dbReference type="ARBA" id="ARBA00005635"/>
    </source>
</evidence>
<comment type="subcellular location">
    <subcellularLocation>
        <location evidence="1 8">Nucleus</location>
    </subcellularLocation>
</comment>
<dbReference type="PANTHER" id="PTHR13114:SF7">
    <property type="entry name" value="MEDIATOR OF RNA POLYMERASE II TRANSCRIPTION SUBUNIT 17"/>
    <property type="match status" value="1"/>
</dbReference>
<dbReference type="InterPro" id="IPR019313">
    <property type="entry name" value="Mediator_Med17"/>
</dbReference>
<evidence type="ECO:0000256" key="1">
    <source>
        <dbReference type="ARBA" id="ARBA00004123"/>
    </source>
</evidence>
<name>A0A9P8CDN6_9HELO</name>
<keyword evidence="4 8" id="KW-0805">Transcription regulation</keyword>
<keyword evidence="11" id="KW-1185">Reference proteome</keyword>
<keyword evidence="8" id="KW-0010">Activator</keyword>
<dbReference type="Proteomes" id="UP000887226">
    <property type="component" value="Unassembled WGS sequence"/>
</dbReference>
<dbReference type="GO" id="GO:0006357">
    <property type="term" value="P:regulation of transcription by RNA polymerase II"/>
    <property type="evidence" value="ECO:0007669"/>
    <property type="project" value="InterPro"/>
</dbReference>
<proteinExistence type="inferred from homology"/>
<evidence type="ECO:0000256" key="5">
    <source>
        <dbReference type="ARBA" id="ARBA00023163"/>
    </source>
</evidence>
<evidence type="ECO:0000256" key="7">
    <source>
        <dbReference type="ARBA" id="ARBA00032014"/>
    </source>
</evidence>
<organism evidence="10 11">
    <name type="scientific">Calycina marina</name>
    <dbReference type="NCBI Taxonomy" id="1763456"/>
    <lineage>
        <taxon>Eukaryota</taxon>
        <taxon>Fungi</taxon>
        <taxon>Dikarya</taxon>
        <taxon>Ascomycota</taxon>
        <taxon>Pezizomycotina</taxon>
        <taxon>Leotiomycetes</taxon>
        <taxon>Helotiales</taxon>
        <taxon>Pezizellaceae</taxon>
        <taxon>Calycina</taxon>
    </lineage>
</organism>
<comment type="caution">
    <text evidence="10">The sequence shown here is derived from an EMBL/GenBank/DDBJ whole genome shotgun (WGS) entry which is preliminary data.</text>
</comment>
<sequence length="665" mass="74106">MSSIPVGFTISLRSWPAADKVNNNLALDSVVARINAERANRGGFRELTKERLQLEIEEEAAEEDDESEEEGEDAPVDRAKEIQATKVTLIQNIDMILDSARSAQSFATLALSKDMPQVVDSARSSNTLLGGEREPNHFWEHIQKTVPMKTLGMDKMQGSLVTYARKEENKSVARGWKIQNLSKTVDSILAAATRLETEMELETKYWDQVLSIDDGGWAMCHMQYEKHTLGVRFGFMEGAQRNLSMAALRRGPDGDILLDAGLDSEPKAIRVRIQGHHSFASSSVPKLYEDGSPVQFRIQQARNTVFATELWQEITREARNLLDFGVAFEGDTVVCPFTPGKTLILELIPLKDSGFVLPHPDNKMADGISVGLQLLLSLAHRQNHHRRTRQPVPLRASKPDTQPYSLIRPLLTRLNHQKSVESMHKLITSTITTLKSTGIEASYSQLARAAPVHPNAAPTERVILSLMDRLEMQTKLQIIPGIGLDIISRTDMFPIASTIHKITLSPPDSPLRDLCPPPEFDIDNWDHVEDYILFANSCSLATYILNLQKLSPFPSQSSHSQPSVPPSFSEEEWQPSVNPNAILKHVKDTGVEKHLTLEFEKAPAEEVLCRARWEMVGDEDIFEPGSGNKRGSENGSYEWRSVGANMDDSDEVQVVVRSLAEVAGI</sequence>
<evidence type="ECO:0000256" key="9">
    <source>
        <dbReference type="SAM" id="MobiDB-lite"/>
    </source>
</evidence>
<evidence type="ECO:0000256" key="4">
    <source>
        <dbReference type="ARBA" id="ARBA00023015"/>
    </source>
</evidence>
<evidence type="ECO:0000313" key="10">
    <source>
        <dbReference type="EMBL" id="KAG9242805.1"/>
    </source>
</evidence>
<dbReference type="GO" id="GO:0070847">
    <property type="term" value="C:core mediator complex"/>
    <property type="evidence" value="ECO:0007669"/>
    <property type="project" value="TreeGrafter"/>
</dbReference>
<keyword evidence="5 8" id="KW-0804">Transcription</keyword>
<dbReference type="PANTHER" id="PTHR13114">
    <property type="entry name" value="MEDIATOR OF RNA POLYMERASE II TRANSCRIPTION SUBUNIT 17"/>
    <property type="match status" value="1"/>
</dbReference>
<comment type="function">
    <text evidence="8">Component of the Mediator complex, a coactivator involved in the regulated transcription of nearly all RNA polymerase II-dependent genes. Mediator functions as a bridge to convey information from gene-specific regulatory proteins to the basal RNA polymerase II transcription machinery. Mediator is recruited to promoters by direct interactions with regulatory proteins and serves as a scaffold for the assembly of a functional preinitiation complex with RNA polymerase II and the general transcription factors.</text>
</comment>
<evidence type="ECO:0000256" key="8">
    <source>
        <dbReference type="RuleBase" id="RU364140"/>
    </source>
</evidence>
<dbReference type="Pfam" id="PF10156">
    <property type="entry name" value="Med17"/>
    <property type="match status" value="1"/>
</dbReference>
<dbReference type="GO" id="GO:0003712">
    <property type="term" value="F:transcription coregulator activity"/>
    <property type="evidence" value="ECO:0007669"/>
    <property type="project" value="InterPro"/>
</dbReference>
<gene>
    <name evidence="8" type="primary">MED17</name>
    <name evidence="10" type="ORF">BJ878DRAFT_444732</name>
</gene>
<protein>
    <recommendedName>
        <fullName evidence="3 8">Mediator of RNA polymerase II transcription subunit 17</fullName>
    </recommendedName>
    <alternativeName>
        <fullName evidence="7 8">Mediator complex subunit 17</fullName>
    </alternativeName>
</protein>
<feature type="compositionally biased region" description="Acidic residues" evidence="9">
    <location>
        <begin position="58"/>
        <end position="74"/>
    </location>
</feature>
<comment type="similarity">
    <text evidence="2 8">Belongs to the Mediator complex subunit 17 family.</text>
</comment>
<dbReference type="EMBL" id="MU254034">
    <property type="protein sequence ID" value="KAG9242805.1"/>
    <property type="molecule type" value="Genomic_DNA"/>
</dbReference>
<keyword evidence="6 8" id="KW-0539">Nucleus</keyword>
<dbReference type="GO" id="GO:0016592">
    <property type="term" value="C:mediator complex"/>
    <property type="evidence" value="ECO:0007669"/>
    <property type="project" value="InterPro"/>
</dbReference>